<accession>A0A419F928</accession>
<dbReference type="FunFam" id="3.40.50.720:FF:000215">
    <property type="entry name" value="3-hydroxyacyl-CoA dehydrogenase type-2"/>
    <property type="match status" value="1"/>
</dbReference>
<gene>
    <name evidence="4" type="ORF">C4532_00845</name>
</gene>
<dbReference type="SUPFAM" id="SSF51735">
    <property type="entry name" value="NAD(P)-binding Rossmann-fold domains"/>
    <property type="match status" value="1"/>
</dbReference>
<dbReference type="InterPro" id="IPR020904">
    <property type="entry name" value="Sc_DH/Rdtase_CS"/>
</dbReference>
<evidence type="ECO:0000256" key="2">
    <source>
        <dbReference type="ARBA" id="ARBA00023002"/>
    </source>
</evidence>
<dbReference type="PRINTS" id="PR00081">
    <property type="entry name" value="GDHRDH"/>
</dbReference>
<name>A0A419F928_9BACT</name>
<protein>
    <submittedName>
        <fullName evidence="4">3-hydroxyacyl-CoA dehydrogenase</fullName>
    </submittedName>
</protein>
<dbReference type="AlphaFoldDB" id="A0A419F928"/>
<keyword evidence="2" id="KW-0560">Oxidoreductase</keyword>
<dbReference type="CDD" id="cd05371">
    <property type="entry name" value="HSD10-like_SDR_c"/>
    <property type="match status" value="1"/>
</dbReference>
<dbReference type="Gene3D" id="3.40.50.720">
    <property type="entry name" value="NAD(P)-binding Rossmann-like Domain"/>
    <property type="match status" value="1"/>
</dbReference>
<comment type="similarity">
    <text evidence="1 3">Belongs to the short-chain dehydrogenases/reductases (SDR) family.</text>
</comment>
<proteinExistence type="inferred from homology"/>
<dbReference type="PRINTS" id="PR00080">
    <property type="entry name" value="SDRFAMILY"/>
</dbReference>
<evidence type="ECO:0000256" key="1">
    <source>
        <dbReference type="ARBA" id="ARBA00006484"/>
    </source>
</evidence>
<evidence type="ECO:0000313" key="5">
    <source>
        <dbReference type="Proteomes" id="UP000285961"/>
    </source>
</evidence>
<dbReference type="Pfam" id="PF00106">
    <property type="entry name" value="adh_short"/>
    <property type="match status" value="1"/>
</dbReference>
<dbReference type="Proteomes" id="UP000285961">
    <property type="component" value="Unassembled WGS sequence"/>
</dbReference>
<dbReference type="GO" id="GO:0016491">
    <property type="term" value="F:oxidoreductase activity"/>
    <property type="evidence" value="ECO:0007669"/>
    <property type="project" value="UniProtKB-KW"/>
</dbReference>
<dbReference type="InterPro" id="IPR036291">
    <property type="entry name" value="NAD(P)-bd_dom_sf"/>
</dbReference>
<comment type="caution">
    <text evidence="4">The sequence shown here is derived from an EMBL/GenBank/DDBJ whole genome shotgun (WGS) entry which is preliminary data.</text>
</comment>
<organism evidence="4 5">
    <name type="scientific">Candidatus Abyssobacteria bacterium SURF_17</name>
    <dbReference type="NCBI Taxonomy" id="2093361"/>
    <lineage>
        <taxon>Bacteria</taxon>
        <taxon>Pseudomonadati</taxon>
        <taxon>Candidatus Hydrogenedentota</taxon>
        <taxon>Candidatus Abyssobacteria</taxon>
    </lineage>
</organism>
<dbReference type="InterPro" id="IPR002347">
    <property type="entry name" value="SDR_fam"/>
</dbReference>
<sequence>MEIRGNTALVTGGASGLGEAAARMIAASGGNVVIMDIKDEQGAVLAKELGAAAIFRKTDVTSEDDVRNAIEAATKQFGGIHFCINCAGTGLAMRTVSKTGPHDLGPFEWLIKLNLIATFNVASKAAFAMSANAPNEYGERGVIINVASIAAFDGQIGQAAYSASKGGVVGMTLPMARDLSRLGIRVVTIAPGLFDTPLLAMLPEEGRQALSASVPFPNRLGTPQEFAMLVEHVLKNQYLNGETIRLDGALRMAPK</sequence>
<dbReference type="PROSITE" id="PS00061">
    <property type="entry name" value="ADH_SHORT"/>
    <property type="match status" value="1"/>
</dbReference>
<dbReference type="PANTHER" id="PTHR43658">
    <property type="entry name" value="SHORT-CHAIN DEHYDROGENASE/REDUCTASE"/>
    <property type="match status" value="1"/>
</dbReference>
<dbReference type="PANTHER" id="PTHR43658:SF8">
    <property type="entry name" value="17-BETA-HYDROXYSTEROID DEHYDROGENASE 14-RELATED"/>
    <property type="match status" value="1"/>
</dbReference>
<dbReference type="EMBL" id="QZKI01000006">
    <property type="protein sequence ID" value="RJP75123.1"/>
    <property type="molecule type" value="Genomic_DNA"/>
</dbReference>
<evidence type="ECO:0000313" key="4">
    <source>
        <dbReference type="EMBL" id="RJP75123.1"/>
    </source>
</evidence>
<reference evidence="4 5" key="1">
    <citation type="journal article" date="2017" name="ISME J.">
        <title>Energy and carbon metabolisms in a deep terrestrial subsurface fluid microbial community.</title>
        <authorList>
            <person name="Momper L."/>
            <person name="Jungbluth S.P."/>
            <person name="Lee M.D."/>
            <person name="Amend J.P."/>
        </authorList>
    </citation>
    <scope>NUCLEOTIDE SEQUENCE [LARGE SCALE GENOMIC DNA]</scope>
    <source>
        <strain evidence="4">SURF_17</strain>
    </source>
</reference>
<evidence type="ECO:0000256" key="3">
    <source>
        <dbReference type="RuleBase" id="RU000363"/>
    </source>
</evidence>